<proteinExistence type="predicted"/>
<dbReference type="OrthoDB" id="7619970at2"/>
<evidence type="ECO:0000313" key="3">
    <source>
        <dbReference type="EMBL" id="RVT38257.1"/>
    </source>
</evidence>
<feature type="domain" description="PRC-barrel" evidence="2">
    <location>
        <begin position="98"/>
        <end position="166"/>
    </location>
</feature>
<organism evidence="3 4">
    <name type="scientific">Sphingobium algorifonticola</name>
    <dbReference type="NCBI Taxonomy" id="2008318"/>
    <lineage>
        <taxon>Bacteria</taxon>
        <taxon>Pseudomonadati</taxon>
        <taxon>Pseudomonadota</taxon>
        <taxon>Alphaproteobacteria</taxon>
        <taxon>Sphingomonadales</taxon>
        <taxon>Sphingomonadaceae</taxon>
        <taxon>Sphingobium</taxon>
    </lineage>
</organism>
<evidence type="ECO:0000259" key="2">
    <source>
        <dbReference type="Pfam" id="PF05239"/>
    </source>
</evidence>
<dbReference type="Proteomes" id="UP000282977">
    <property type="component" value="Unassembled WGS sequence"/>
</dbReference>
<dbReference type="InterPro" id="IPR011033">
    <property type="entry name" value="PRC_barrel-like_sf"/>
</dbReference>
<dbReference type="EMBL" id="RZUL01000021">
    <property type="protein sequence ID" value="RVT38257.1"/>
    <property type="molecule type" value="Genomic_DNA"/>
</dbReference>
<feature type="transmembrane region" description="Helical" evidence="1">
    <location>
        <begin position="56"/>
        <end position="74"/>
    </location>
</feature>
<evidence type="ECO:0000256" key="1">
    <source>
        <dbReference type="SAM" id="Phobius"/>
    </source>
</evidence>
<dbReference type="AlphaFoldDB" id="A0A437J2B6"/>
<evidence type="ECO:0000313" key="4">
    <source>
        <dbReference type="Proteomes" id="UP000282977"/>
    </source>
</evidence>
<dbReference type="Gene3D" id="2.30.30.240">
    <property type="entry name" value="PRC-barrel domain"/>
    <property type="match status" value="1"/>
</dbReference>
<keyword evidence="1" id="KW-0472">Membrane</keyword>
<dbReference type="InterPro" id="IPR027275">
    <property type="entry name" value="PRC-brl_dom"/>
</dbReference>
<dbReference type="Pfam" id="PF05239">
    <property type="entry name" value="PRC"/>
    <property type="match status" value="1"/>
</dbReference>
<accession>A0A437J2B6</accession>
<feature type="transmembrane region" description="Helical" evidence="1">
    <location>
        <begin position="33"/>
        <end position="50"/>
    </location>
</feature>
<reference evidence="3 4" key="1">
    <citation type="submission" date="2019-01" db="EMBL/GenBank/DDBJ databases">
        <authorList>
            <person name="Chen W.-M."/>
        </authorList>
    </citation>
    <scope>NUCLEOTIDE SEQUENCE [LARGE SCALE GENOMIC DNA]</scope>
    <source>
        <strain evidence="3 4">TLA-22</strain>
    </source>
</reference>
<dbReference type="RefSeq" id="WP_127692200.1">
    <property type="nucleotide sequence ID" value="NZ_RZUL01000021.1"/>
</dbReference>
<protein>
    <submittedName>
        <fullName evidence="3">PRC-barrel domain containing protein</fullName>
    </submittedName>
</protein>
<sequence length="195" mass="20629">MEDIAGWIAPIATMIAAMMTAANLGARVTGSGFVVFTIGSICWSIVGLSTGQTNLVATNGFLTLVNLIGAWRWLGTQRKYEEGGKSAEQASRRCSSDDLFTATGLAGIPVDDAKGDRIGRVVEALVECSTGTISYFVISSGGIGGIDESLRAVSWDNIALRDERLVLSCDRTGFERLPVLTDGRWPAKAPAPTGR</sequence>
<feature type="transmembrane region" description="Helical" evidence="1">
    <location>
        <begin position="6"/>
        <end position="26"/>
    </location>
</feature>
<keyword evidence="4" id="KW-1185">Reference proteome</keyword>
<name>A0A437J2B6_9SPHN</name>
<gene>
    <name evidence="3" type="ORF">ENE74_17790</name>
</gene>
<keyword evidence="1" id="KW-0812">Transmembrane</keyword>
<keyword evidence="1" id="KW-1133">Transmembrane helix</keyword>
<comment type="caution">
    <text evidence="3">The sequence shown here is derived from an EMBL/GenBank/DDBJ whole genome shotgun (WGS) entry which is preliminary data.</text>
</comment>
<dbReference type="SUPFAM" id="SSF50346">
    <property type="entry name" value="PRC-barrel domain"/>
    <property type="match status" value="1"/>
</dbReference>